<name>A0A671UE35_SPAAU</name>
<evidence type="ECO:0000313" key="1">
    <source>
        <dbReference type="Ensembl" id="ENSSAUP00010012153.1"/>
    </source>
</evidence>
<dbReference type="Ensembl" id="ENSSAUT00010012925.1">
    <property type="protein sequence ID" value="ENSSAUP00010012153.1"/>
    <property type="gene ID" value="ENSSAUG00010005812.1"/>
</dbReference>
<dbReference type="InParanoid" id="A0A671UE35"/>
<proteinExistence type="predicted"/>
<reference evidence="1" key="2">
    <citation type="submission" date="2025-08" db="UniProtKB">
        <authorList>
            <consortium name="Ensembl"/>
        </authorList>
    </citation>
    <scope>IDENTIFICATION</scope>
</reference>
<sequence length="90" mass="10345">MAESASSSEPQRTVRYLSQQLSDRRRAKTRVNIGEAYAQWTQVKDFHGIKTHVEMANFLLDRTASDCIILHQIVLYSKCIIPESYRSPCV</sequence>
<reference evidence="1" key="3">
    <citation type="submission" date="2025-09" db="UniProtKB">
        <authorList>
            <consortium name="Ensembl"/>
        </authorList>
    </citation>
    <scope>IDENTIFICATION</scope>
</reference>
<organism evidence="1 2">
    <name type="scientific">Sparus aurata</name>
    <name type="common">Gilthead sea bream</name>
    <dbReference type="NCBI Taxonomy" id="8175"/>
    <lineage>
        <taxon>Eukaryota</taxon>
        <taxon>Metazoa</taxon>
        <taxon>Chordata</taxon>
        <taxon>Craniata</taxon>
        <taxon>Vertebrata</taxon>
        <taxon>Euteleostomi</taxon>
        <taxon>Actinopterygii</taxon>
        <taxon>Neopterygii</taxon>
        <taxon>Teleostei</taxon>
        <taxon>Neoteleostei</taxon>
        <taxon>Acanthomorphata</taxon>
        <taxon>Eupercaria</taxon>
        <taxon>Spariformes</taxon>
        <taxon>Sparidae</taxon>
        <taxon>Sparus</taxon>
    </lineage>
</organism>
<dbReference type="AlphaFoldDB" id="A0A671UE35"/>
<reference evidence="1" key="1">
    <citation type="submission" date="2021-04" db="EMBL/GenBank/DDBJ databases">
        <authorList>
            <consortium name="Wellcome Sanger Institute Data Sharing"/>
        </authorList>
    </citation>
    <scope>NUCLEOTIDE SEQUENCE [LARGE SCALE GENOMIC DNA]</scope>
</reference>
<dbReference type="Proteomes" id="UP000472265">
    <property type="component" value="Chromosome 18"/>
</dbReference>
<accession>A0A671UE35</accession>
<evidence type="ECO:0000313" key="2">
    <source>
        <dbReference type="Proteomes" id="UP000472265"/>
    </source>
</evidence>
<protein>
    <submittedName>
        <fullName evidence="1">Uncharacterized protein</fullName>
    </submittedName>
</protein>
<keyword evidence="2" id="KW-1185">Reference proteome</keyword>